<dbReference type="EMBL" id="LT963395">
    <property type="protein sequence ID" value="SOS22389.1"/>
    <property type="molecule type" value="Genomic_DNA"/>
</dbReference>
<sequence length="276" mass="31153">MLKDLTALFAPQNRRLIKLTTVARDEQELLLESRYPGGGWVTGPLSKGAIEKGHKILINAEQLYPPHAPQMFGGEEKTEKSSPSGLDRPDDANQASALGNPRAKFKWRYVRSQIGPVDLELEVAKWNMGKAPGKQTRMMRKRRAPGEGASKPMDPYDIEREETPDEIREYMDKSTDVLDKNSYHSGLLRSPENHQWVTAMDIAIGQAKCLDDPEMRDVLVAIADWKMDKQFFEDVLKMPGWERLSVDAQLLVAASHKYYEYGKFPSASLVSLPPLL</sequence>
<name>A0A193SUN3_9PSED</name>
<dbReference type="Proteomes" id="UP000239025">
    <property type="component" value="Chromosome 1"/>
</dbReference>
<evidence type="ECO:0000313" key="3">
    <source>
        <dbReference type="EMBL" id="SOS22389.1"/>
    </source>
</evidence>
<evidence type="ECO:0000313" key="4">
    <source>
        <dbReference type="Proteomes" id="UP000239025"/>
    </source>
</evidence>
<evidence type="ECO:0000256" key="1">
    <source>
        <dbReference type="SAM" id="MobiDB-lite"/>
    </source>
</evidence>
<keyword evidence="4" id="KW-1185">Reference proteome</keyword>
<feature type="domain" description="Antibacterial effector protein Tle3 C-terminal" evidence="2">
    <location>
        <begin position="125"/>
        <end position="273"/>
    </location>
</feature>
<reference evidence="4" key="1">
    <citation type="submission" date="2017-11" db="EMBL/GenBank/DDBJ databases">
        <authorList>
            <person name="Blom J."/>
        </authorList>
    </citation>
    <scope>NUCLEOTIDE SEQUENCE [LARGE SCALE GENOMIC DNA]</scope>
</reference>
<dbReference type="RefSeq" id="WP_331716530.1">
    <property type="nucleotide sequence ID" value="NZ_LT222319.1"/>
</dbReference>
<evidence type="ECO:0000259" key="2">
    <source>
        <dbReference type="Pfam" id="PF11678"/>
    </source>
</evidence>
<dbReference type="Pfam" id="PF11678">
    <property type="entry name" value="Tle3_C"/>
    <property type="match status" value="1"/>
</dbReference>
<feature type="region of interest" description="Disordered" evidence="1">
    <location>
        <begin position="66"/>
        <end position="98"/>
    </location>
</feature>
<dbReference type="AlphaFoldDB" id="A0A193SUN3"/>
<gene>
    <name evidence="3" type="ORF">PL963_04163</name>
</gene>
<feature type="region of interest" description="Disordered" evidence="1">
    <location>
        <begin position="132"/>
        <end position="157"/>
    </location>
</feature>
<dbReference type="InterPro" id="IPR021692">
    <property type="entry name" value="Tle3_C"/>
</dbReference>
<protein>
    <recommendedName>
        <fullName evidence="2">Antibacterial effector protein Tle3 C-terminal domain-containing protein</fullName>
    </recommendedName>
</protein>
<organism evidence="3 4">
    <name type="scientific">Pseudomonas cerasi</name>
    <dbReference type="NCBI Taxonomy" id="1583341"/>
    <lineage>
        <taxon>Bacteria</taxon>
        <taxon>Pseudomonadati</taxon>
        <taxon>Pseudomonadota</taxon>
        <taxon>Gammaproteobacteria</taxon>
        <taxon>Pseudomonadales</taxon>
        <taxon>Pseudomonadaceae</taxon>
        <taxon>Pseudomonas</taxon>
    </lineage>
</organism>
<accession>A0A193SUN3</accession>
<proteinExistence type="predicted"/>